<organism evidence="4 5">
    <name type="scientific">Mariniflexile jejuense</name>
    <dbReference type="NCBI Taxonomy" id="1173582"/>
    <lineage>
        <taxon>Bacteria</taxon>
        <taxon>Pseudomonadati</taxon>
        <taxon>Bacteroidota</taxon>
        <taxon>Flavobacteriia</taxon>
        <taxon>Flavobacteriales</taxon>
        <taxon>Flavobacteriaceae</taxon>
        <taxon>Mariniflexile</taxon>
    </lineage>
</organism>
<dbReference type="EMBL" id="JBHTJI010000001">
    <property type="protein sequence ID" value="MFD0990433.1"/>
    <property type="molecule type" value="Genomic_DNA"/>
</dbReference>
<evidence type="ECO:0000259" key="3">
    <source>
        <dbReference type="Pfam" id="PF16344"/>
    </source>
</evidence>
<sequence length="388" mass="44065">MTIFDKIIELSKKIASSLLKDEKPDALENSDIFNENDKAYIIKNLTNKTLIKERLDLINQIEKKEDWEKVKSTIKTPKVKHFYWRYAAAAVLVGIVTSTYFFRDTLFGFPNETTPIIVNNNIKIGEDKATLTLEDGTVVALGKGSNYEAVNLVSNGEKLVYNSDGDANTKTAYNYLTIPRGGQFFVQLSDGTQVWLNSESKLKFPVSFIKGDTRKVELVYGEAYFDVTPSTNNNGSNFIVINNNQEVEVLGTEFNIKAYKDETIIYTTLVEGKVAVSLVNNKQCLKPNQQLKHNIKNQTTKVETVDVYNEISWKEGVFSFDNKPLKEIMKVLSRWYNMNVTFENTTIETVAFTGVLGKDQKIEEILTTIKNFGIINNYEIKNKTITLK</sequence>
<protein>
    <submittedName>
        <fullName evidence="4">FecR family protein</fullName>
    </submittedName>
</protein>
<evidence type="ECO:0000313" key="4">
    <source>
        <dbReference type="EMBL" id="MFD0990433.1"/>
    </source>
</evidence>
<keyword evidence="1" id="KW-0472">Membrane</keyword>
<keyword evidence="1" id="KW-0812">Transmembrane</keyword>
<feature type="transmembrane region" description="Helical" evidence="1">
    <location>
        <begin position="82"/>
        <end position="102"/>
    </location>
</feature>
<proteinExistence type="predicted"/>
<gene>
    <name evidence="4" type="ORF">ACFQ1R_10020</name>
</gene>
<comment type="caution">
    <text evidence="4">The sequence shown here is derived from an EMBL/GenBank/DDBJ whole genome shotgun (WGS) entry which is preliminary data.</text>
</comment>
<dbReference type="Pfam" id="PF16344">
    <property type="entry name" value="FecR_C"/>
    <property type="match status" value="1"/>
</dbReference>
<evidence type="ECO:0000313" key="5">
    <source>
        <dbReference type="Proteomes" id="UP001597061"/>
    </source>
</evidence>
<evidence type="ECO:0000259" key="2">
    <source>
        <dbReference type="Pfam" id="PF04773"/>
    </source>
</evidence>
<dbReference type="Proteomes" id="UP001597061">
    <property type="component" value="Unassembled WGS sequence"/>
</dbReference>
<dbReference type="InterPro" id="IPR006860">
    <property type="entry name" value="FecR"/>
</dbReference>
<dbReference type="Gene3D" id="3.55.50.30">
    <property type="match status" value="1"/>
</dbReference>
<dbReference type="PANTHER" id="PTHR30273:SF2">
    <property type="entry name" value="PROTEIN FECR"/>
    <property type="match status" value="1"/>
</dbReference>
<feature type="domain" description="Protein FecR C-terminal" evidence="3">
    <location>
        <begin position="318"/>
        <end position="387"/>
    </location>
</feature>
<evidence type="ECO:0000256" key="1">
    <source>
        <dbReference type="SAM" id="Phobius"/>
    </source>
</evidence>
<feature type="domain" description="FecR protein" evidence="2">
    <location>
        <begin position="180"/>
        <end position="274"/>
    </location>
</feature>
<name>A0ABW3JJ14_9FLAO</name>
<reference evidence="5" key="1">
    <citation type="journal article" date="2019" name="Int. J. Syst. Evol. Microbiol.">
        <title>The Global Catalogue of Microorganisms (GCM) 10K type strain sequencing project: providing services to taxonomists for standard genome sequencing and annotation.</title>
        <authorList>
            <consortium name="The Broad Institute Genomics Platform"/>
            <consortium name="The Broad Institute Genome Sequencing Center for Infectious Disease"/>
            <person name="Wu L."/>
            <person name="Ma J."/>
        </authorList>
    </citation>
    <scope>NUCLEOTIDE SEQUENCE [LARGE SCALE GENOMIC DNA]</scope>
    <source>
        <strain evidence="5">CCUG 62414</strain>
    </source>
</reference>
<dbReference type="Gene3D" id="2.60.120.1440">
    <property type="match status" value="1"/>
</dbReference>
<dbReference type="PANTHER" id="PTHR30273">
    <property type="entry name" value="PERIPLASMIC SIGNAL SENSOR AND SIGMA FACTOR ACTIVATOR FECR-RELATED"/>
    <property type="match status" value="1"/>
</dbReference>
<dbReference type="RefSeq" id="WP_379926030.1">
    <property type="nucleotide sequence ID" value="NZ_JBHTJI010000001.1"/>
</dbReference>
<accession>A0ABW3JJ14</accession>
<dbReference type="InterPro" id="IPR032508">
    <property type="entry name" value="FecR_C"/>
</dbReference>
<dbReference type="InterPro" id="IPR012373">
    <property type="entry name" value="Ferrdict_sens_TM"/>
</dbReference>
<keyword evidence="5" id="KW-1185">Reference proteome</keyword>
<dbReference type="Pfam" id="PF04773">
    <property type="entry name" value="FecR"/>
    <property type="match status" value="1"/>
</dbReference>
<keyword evidence="1" id="KW-1133">Transmembrane helix</keyword>